<dbReference type="KEGG" id="gaw:V144x_02470"/>
<gene>
    <name evidence="1" type="ORF">V144x_02470</name>
</gene>
<protein>
    <submittedName>
        <fullName evidence="1">Uncharacterized protein</fullName>
    </submittedName>
</protein>
<dbReference type="Proteomes" id="UP000318704">
    <property type="component" value="Chromosome"/>
</dbReference>
<evidence type="ECO:0000313" key="2">
    <source>
        <dbReference type="Proteomes" id="UP000318704"/>
    </source>
</evidence>
<sequence>MGKNPDTALIASKLQHNRALKFGHLYQCSECKLHWFLDDDGLNMHGVTLDKIDLLFEWSDSKYIPTVNQFKILNEIGATGADQYGNGRGTLYIPCRIDTVSGNSIDKALVLITKKPPIDDWRQTIILGNAVSDIEPSDYALPLTVRLANLNADEIRMGFAPTAVQSKDDRYFILNWTPYFFFYGPLLGKDISLCNAEFCYSSDIPIYQGIESDQIAFVYYDWFNGCESLDRSSQ</sequence>
<proteinExistence type="predicted"/>
<accession>A0A517VP73</accession>
<dbReference type="EMBL" id="CP037920">
    <property type="protein sequence ID" value="QDT94815.1"/>
    <property type="molecule type" value="Genomic_DNA"/>
</dbReference>
<reference evidence="1 2" key="1">
    <citation type="submission" date="2019-03" db="EMBL/GenBank/DDBJ databases">
        <title>Deep-cultivation of Planctomycetes and their phenomic and genomic characterization uncovers novel biology.</title>
        <authorList>
            <person name="Wiegand S."/>
            <person name="Jogler M."/>
            <person name="Boedeker C."/>
            <person name="Pinto D."/>
            <person name="Vollmers J."/>
            <person name="Rivas-Marin E."/>
            <person name="Kohn T."/>
            <person name="Peeters S.H."/>
            <person name="Heuer A."/>
            <person name="Rast P."/>
            <person name="Oberbeckmann S."/>
            <person name="Bunk B."/>
            <person name="Jeske O."/>
            <person name="Meyerdierks A."/>
            <person name="Storesund J.E."/>
            <person name="Kallscheuer N."/>
            <person name="Luecker S."/>
            <person name="Lage O.M."/>
            <person name="Pohl T."/>
            <person name="Merkel B.J."/>
            <person name="Hornburger P."/>
            <person name="Mueller R.-W."/>
            <person name="Bruemmer F."/>
            <person name="Labrenz M."/>
            <person name="Spormann A.M."/>
            <person name="Op den Camp H."/>
            <person name="Overmann J."/>
            <person name="Amann R."/>
            <person name="Jetten M.S.M."/>
            <person name="Mascher T."/>
            <person name="Medema M.H."/>
            <person name="Devos D.P."/>
            <person name="Kaster A.-K."/>
            <person name="Ovreas L."/>
            <person name="Rohde M."/>
            <person name="Galperin M.Y."/>
            <person name="Jogler C."/>
        </authorList>
    </citation>
    <scope>NUCLEOTIDE SEQUENCE [LARGE SCALE GENOMIC DNA]</scope>
    <source>
        <strain evidence="1 2">V144</strain>
    </source>
</reference>
<evidence type="ECO:0000313" key="1">
    <source>
        <dbReference type="EMBL" id="QDT94815.1"/>
    </source>
</evidence>
<organism evidence="1 2">
    <name type="scientific">Gimesia aquarii</name>
    <dbReference type="NCBI Taxonomy" id="2527964"/>
    <lineage>
        <taxon>Bacteria</taxon>
        <taxon>Pseudomonadati</taxon>
        <taxon>Planctomycetota</taxon>
        <taxon>Planctomycetia</taxon>
        <taxon>Planctomycetales</taxon>
        <taxon>Planctomycetaceae</taxon>
        <taxon>Gimesia</taxon>
    </lineage>
</organism>
<dbReference type="AlphaFoldDB" id="A0A517VP73"/>
<name>A0A517VP73_9PLAN</name>